<keyword evidence="2" id="KW-1185">Reference proteome</keyword>
<accession>A0ACB8Y2I5</accession>
<dbReference type="Proteomes" id="UP001055879">
    <property type="component" value="Linkage Group LG14"/>
</dbReference>
<evidence type="ECO:0000313" key="1">
    <source>
        <dbReference type="EMBL" id="KAI3677737.1"/>
    </source>
</evidence>
<protein>
    <submittedName>
        <fullName evidence="1">Uncharacterized protein</fullName>
    </submittedName>
</protein>
<evidence type="ECO:0000313" key="2">
    <source>
        <dbReference type="Proteomes" id="UP001055879"/>
    </source>
</evidence>
<dbReference type="EMBL" id="CM042060">
    <property type="protein sequence ID" value="KAI3677737.1"/>
    <property type="molecule type" value="Genomic_DNA"/>
</dbReference>
<reference evidence="1 2" key="2">
    <citation type="journal article" date="2022" name="Mol. Ecol. Resour.">
        <title>The genomes of chicory, endive, great burdock and yacon provide insights into Asteraceae paleo-polyploidization history and plant inulin production.</title>
        <authorList>
            <person name="Fan W."/>
            <person name="Wang S."/>
            <person name="Wang H."/>
            <person name="Wang A."/>
            <person name="Jiang F."/>
            <person name="Liu H."/>
            <person name="Zhao H."/>
            <person name="Xu D."/>
            <person name="Zhang Y."/>
        </authorList>
    </citation>
    <scope>NUCLEOTIDE SEQUENCE [LARGE SCALE GENOMIC DNA]</scope>
    <source>
        <strain evidence="2">cv. Niubang</strain>
    </source>
</reference>
<sequence length="111" mass="12846">MMNKLIPRKRGRQHGTESYHLIRDASPEDGSTSLSTKACNILRQPHFKEQNYRRRGKPIFVDQMLNNRSRGRLMTTDYNPPLVSSDFEFSVSNNSMMIVDELLFKDRVAGV</sequence>
<organism evidence="1 2">
    <name type="scientific">Arctium lappa</name>
    <name type="common">Greater burdock</name>
    <name type="synonym">Lappa major</name>
    <dbReference type="NCBI Taxonomy" id="4217"/>
    <lineage>
        <taxon>Eukaryota</taxon>
        <taxon>Viridiplantae</taxon>
        <taxon>Streptophyta</taxon>
        <taxon>Embryophyta</taxon>
        <taxon>Tracheophyta</taxon>
        <taxon>Spermatophyta</taxon>
        <taxon>Magnoliopsida</taxon>
        <taxon>eudicotyledons</taxon>
        <taxon>Gunneridae</taxon>
        <taxon>Pentapetalae</taxon>
        <taxon>asterids</taxon>
        <taxon>campanulids</taxon>
        <taxon>Asterales</taxon>
        <taxon>Asteraceae</taxon>
        <taxon>Carduoideae</taxon>
        <taxon>Cardueae</taxon>
        <taxon>Arctiinae</taxon>
        <taxon>Arctium</taxon>
    </lineage>
</organism>
<comment type="caution">
    <text evidence="1">The sequence shown here is derived from an EMBL/GenBank/DDBJ whole genome shotgun (WGS) entry which is preliminary data.</text>
</comment>
<name>A0ACB8Y2I5_ARCLA</name>
<gene>
    <name evidence="1" type="ORF">L6452_37005</name>
</gene>
<proteinExistence type="predicted"/>
<reference evidence="2" key="1">
    <citation type="journal article" date="2022" name="Mol. Ecol. Resour.">
        <title>The genomes of chicory, endive, great burdock and yacon provide insights into Asteraceae palaeo-polyploidization history and plant inulin production.</title>
        <authorList>
            <person name="Fan W."/>
            <person name="Wang S."/>
            <person name="Wang H."/>
            <person name="Wang A."/>
            <person name="Jiang F."/>
            <person name="Liu H."/>
            <person name="Zhao H."/>
            <person name="Xu D."/>
            <person name="Zhang Y."/>
        </authorList>
    </citation>
    <scope>NUCLEOTIDE SEQUENCE [LARGE SCALE GENOMIC DNA]</scope>
    <source>
        <strain evidence="2">cv. Niubang</strain>
    </source>
</reference>